<reference evidence="3 4" key="1">
    <citation type="submission" date="2020-04" db="EMBL/GenBank/DDBJ databases">
        <authorList>
            <person name="De Canck E."/>
        </authorList>
    </citation>
    <scope>NUCLEOTIDE SEQUENCE [LARGE SCALE GENOMIC DNA]</scope>
    <source>
        <strain evidence="3 4">LMG 24238</strain>
    </source>
</reference>
<accession>A0A6J5AXL0</accession>
<evidence type="ECO:0000313" key="4">
    <source>
        <dbReference type="Proteomes" id="UP000494255"/>
    </source>
</evidence>
<gene>
    <name evidence="3" type="ORF">LMG24238_02667</name>
</gene>
<dbReference type="RefSeq" id="WP_175050886.1">
    <property type="nucleotide sequence ID" value="NZ_CADIKC010000003.1"/>
</dbReference>
<protein>
    <recommendedName>
        <fullName evidence="5">Rap1a immunity protein domain-containing protein</fullName>
    </recommendedName>
</protein>
<dbReference type="EMBL" id="CADIKC010000003">
    <property type="protein sequence ID" value="CAB3682659.1"/>
    <property type="molecule type" value="Genomic_DNA"/>
</dbReference>
<sequence length="164" mass="17159">MQRNVPHSIARTATGLLMVAALGLASLANAQTAAQAPSQAPATSPQPQPPTLSQAAPPVDPTFSAYSLAQTCKLKNDNVAQGQCVGAIRGIIHGYQYGVLFLGQRASLPPNETQRVSLCLRNTQVSSIVDEFVADAAQVNEDSLKHTPAEVAVLGSVHMHHGCN</sequence>
<dbReference type="AlphaFoldDB" id="A0A6J5AXL0"/>
<evidence type="ECO:0008006" key="5">
    <source>
        <dbReference type="Google" id="ProtNLM"/>
    </source>
</evidence>
<evidence type="ECO:0000313" key="3">
    <source>
        <dbReference type="EMBL" id="CAB3682659.1"/>
    </source>
</evidence>
<feature type="region of interest" description="Disordered" evidence="1">
    <location>
        <begin position="35"/>
        <end position="59"/>
    </location>
</feature>
<name>A0A6J5AXL0_9BURK</name>
<evidence type="ECO:0000256" key="2">
    <source>
        <dbReference type="SAM" id="SignalP"/>
    </source>
</evidence>
<proteinExistence type="predicted"/>
<evidence type="ECO:0000256" key="1">
    <source>
        <dbReference type="SAM" id="MobiDB-lite"/>
    </source>
</evidence>
<feature type="chain" id="PRO_5027111633" description="Rap1a immunity protein domain-containing protein" evidence="2">
    <location>
        <begin position="31"/>
        <end position="164"/>
    </location>
</feature>
<dbReference type="Proteomes" id="UP000494255">
    <property type="component" value="Unassembled WGS sequence"/>
</dbReference>
<feature type="signal peptide" evidence="2">
    <location>
        <begin position="1"/>
        <end position="30"/>
    </location>
</feature>
<keyword evidence="2" id="KW-0732">Signal</keyword>
<keyword evidence="4" id="KW-1185">Reference proteome</keyword>
<dbReference type="GeneID" id="97041298"/>
<organism evidence="3 4">
    <name type="scientific">Paraburkholderia sediminicola</name>
    <dbReference type="NCBI Taxonomy" id="458836"/>
    <lineage>
        <taxon>Bacteria</taxon>
        <taxon>Pseudomonadati</taxon>
        <taxon>Pseudomonadota</taxon>
        <taxon>Betaproteobacteria</taxon>
        <taxon>Burkholderiales</taxon>
        <taxon>Burkholderiaceae</taxon>
        <taxon>Paraburkholderia</taxon>
    </lineage>
</organism>